<organism evidence="1 2">
    <name type="scientific">Hamiltosporidium tvaerminnensis</name>
    <dbReference type="NCBI Taxonomy" id="1176355"/>
    <lineage>
        <taxon>Eukaryota</taxon>
        <taxon>Fungi</taxon>
        <taxon>Fungi incertae sedis</taxon>
        <taxon>Microsporidia</taxon>
        <taxon>Dubosqiidae</taxon>
        <taxon>Hamiltosporidium</taxon>
    </lineage>
</organism>
<comment type="caution">
    <text evidence="1">The sequence shown here is derived from an EMBL/GenBank/DDBJ whole genome shotgun (WGS) entry which is preliminary data.</text>
</comment>
<reference evidence="1 2" key="1">
    <citation type="submission" date="2017-12" db="EMBL/GenBank/DDBJ databases">
        <authorList>
            <person name="Pombert J.-F."/>
            <person name="Haag K.L."/>
            <person name="Ebert D."/>
        </authorList>
    </citation>
    <scope>NUCLEOTIDE SEQUENCE [LARGE SCALE GENOMIC DNA]</scope>
    <source>
        <strain evidence="1">FI-OER-3-3</strain>
    </source>
</reference>
<feature type="non-terminal residue" evidence="1">
    <location>
        <position position="62"/>
    </location>
</feature>
<evidence type="ECO:0000313" key="2">
    <source>
        <dbReference type="Proteomes" id="UP000292362"/>
    </source>
</evidence>
<dbReference type="VEuPathDB" id="MicrosporidiaDB:CWI37_1375p0010"/>
<protein>
    <submittedName>
        <fullName evidence="1">Uncharacterized protein</fullName>
    </submittedName>
</protein>
<name>A0A4Q9KY66_9MICR</name>
<accession>A0A4Q9KY66</accession>
<dbReference type="EMBL" id="PITJ01001375">
    <property type="protein sequence ID" value="TBT99350.1"/>
    <property type="molecule type" value="Genomic_DNA"/>
</dbReference>
<gene>
    <name evidence="1" type="ORF">CWI37_1375p0010</name>
</gene>
<dbReference type="AlphaFoldDB" id="A0A4Q9KY66"/>
<sequence>MLRYITSEAKMFFKDVWIGNIQSKVGQKDLDCEDTANIPEGASVYKYLGKMEDSRGILTRSS</sequence>
<evidence type="ECO:0000313" key="1">
    <source>
        <dbReference type="EMBL" id="TBT99350.1"/>
    </source>
</evidence>
<proteinExistence type="predicted"/>
<dbReference type="Proteomes" id="UP000292362">
    <property type="component" value="Unassembled WGS sequence"/>
</dbReference>